<evidence type="ECO:0000259" key="10">
    <source>
        <dbReference type="Pfam" id="PF23368"/>
    </source>
</evidence>
<keyword evidence="8" id="KW-0812">Transmembrane</keyword>
<dbReference type="InterPro" id="IPR055518">
    <property type="entry name" value="DUF7092"/>
</dbReference>
<evidence type="ECO:0000256" key="5">
    <source>
        <dbReference type="ARBA" id="ARBA00023049"/>
    </source>
</evidence>
<dbReference type="GO" id="GO:0008233">
    <property type="term" value="F:peptidase activity"/>
    <property type="evidence" value="ECO:0007669"/>
    <property type="project" value="UniProtKB-KW"/>
</dbReference>
<evidence type="ECO:0000313" key="12">
    <source>
        <dbReference type="Proteomes" id="UP001055101"/>
    </source>
</evidence>
<keyword evidence="8" id="KW-1133">Transmembrane helix</keyword>
<dbReference type="Proteomes" id="UP001055101">
    <property type="component" value="Unassembled WGS sequence"/>
</dbReference>
<evidence type="ECO:0000256" key="7">
    <source>
        <dbReference type="SAM" id="MobiDB-lite"/>
    </source>
</evidence>
<feature type="transmembrane region" description="Helical" evidence="8">
    <location>
        <begin position="101"/>
        <end position="128"/>
    </location>
</feature>
<keyword evidence="1 6" id="KW-0645">Protease</keyword>
<reference evidence="11" key="1">
    <citation type="journal article" date="2021" name="Front. Microbiol.">
        <title>Comprehensive Comparative Genomics and Phenotyping of Methylobacterium Species.</title>
        <authorList>
            <person name="Alessa O."/>
            <person name="Ogura Y."/>
            <person name="Fujitani Y."/>
            <person name="Takami H."/>
            <person name="Hayashi T."/>
            <person name="Sahin N."/>
            <person name="Tani A."/>
        </authorList>
    </citation>
    <scope>NUCLEOTIDE SEQUENCE</scope>
    <source>
        <strain evidence="11">DSM 23674</strain>
    </source>
</reference>
<keyword evidence="2" id="KW-0479">Metal-binding</keyword>
<feature type="domain" description="Peptidase M48" evidence="9">
    <location>
        <begin position="162"/>
        <end position="337"/>
    </location>
</feature>
<comment type="similarity">
    <text evidence="6">Belongs to the peptidase M48 family.</text>
</comment>
<evidence type="ECO:0000256" key="4">
    <source>
        <dbReference type="ARBA" id="ARBA00022833"/>
    </source>
</evidence>
<evidence type="ECO:0000259" key="9">
    <source>
        <dbReference type="Pfam" id="PF01435"/>
    </source>
</evidence>
<dbReference type="GO" id="GO:0006508">
    <property type="term" value="P:proteolysis"/>
    <property type="evidence" value="ECO:0007669"/>
    <property type="project" value="UniProtKB-KW"/>
</dbReference>
<name>A0ABQ4TPE1_9HYPH</name>
<dbReference type="Pfam" id="PF23368">
    <property type="entry name" value="DUF7092"/>
    <property type="match status" value="1"/>
</dbReference>
<gene>
    <name evidence="11" type="primary">bepA_3</name>
    <name evidence="11" type="ORF">EKPJFOCH_3748</name>
</gene>
<evidence type="ECO:0000256" key="3">
    <source>
        <dbReference type="ARBA" id="ARBA00022801"/>
    </source>
</evidence>
<dbReference type="Pfam" id="PF01435">
    <property type="entry name" value="Peptidase_M48"/>
    <property type="match status" value="1"/>
</dbReference>
<comment type="cofactor">
    <cofactor evidence="6">
        <name>Zn(2+)</name>
        <dbReference type="ChEBI" id="CHEBI:29105"/>
    </cofactor>
    <text evidence="6">Binds 1 zinc ion per subunit.</text>
</comment>
<organism evidence="11 12">
    <name type="scientific">Methylobacterium thuringiense</name>
    <dbReference type="NCBI Taxonomy" id="1003091"/>
    <lineage>
        <taxon>Bacteria</taxon>
        <taxon>Pseudomonadati</taxon>
        <taxon>Pseudomonadota</taxon>
        <taxon>Alphaproteobacteria</taxon>
        <taxon>Hyphomicrobiales</taxon>
        <taxon>Methylobacteriaceae</taxon>
        <taxon>Methylobacterium</taxon>
    </lineage>
</organism>
<dbReference type="EMBL" id="BPRA01000019">
    <property type="protein sequence ID" value="GJE57235.1"/>
    <property type="molecule type" value="Genomic_DNA"/>
</dbReference>
<feature type="domain" description="DUF7092" evidence="10">
    <location>
        <begin position="10"/>
        <end position="84"/>
    </location>
</feature>
<evidence type="ECO:0000256" key="2">
    <source>
        <dbReference type="ARBA" id="ARBA00022723"/>
    </source>
</evidence>
<keyword evidence="8" id="KW-0472">Membrane</keyword>
<evidence type="ECO:0000313" key="11">
    <source>
        <dbReference type="EMBL" id="GJE57235.1"/>
    </source>
</evidence>
<dbReference type="RefSeq" id="WP_238232618.1">
    <property type="nucleotide sequence ID" value="NZ_BPRA01000019.1"/>
</dbReference>
<keyword evidence="12" id="KW-1185">Reference proteome</keyword>
<reference evidence="11" key="2">
    <citation type="submission" date="2021-08" db="EMBL/GenBank/DDBJ databases">
        <authorList>
            <person name="Tani A."/>
            <person name="Ola A."/>
            <person name="Ogura Y."/>
            <person name="Katsura K."/>
            <person name="Hayashi T."/>
        </authorList>
    </citation>
    <scope>NUCLEOTIDE SEQUENCE</scope>
    <source>
        <strain evidence="11">DSM 23674</strain>
    </source>
</reference>
<dbReference type="InterPro" id="IPR001915">
    <property type="entry name" value="Peptidase_M48"/>
</dbReference>
<accession>A0ABQ4TPE1</accession>
<feature type="region of interest" description="Disordered" evidence="7">
    <location>
        <begin position="356"/>
        <end position="375"/>
    </location>
</feature>
<dbReference type="PANTHER" id="PTHR22726:SF1">
    <property type="entry name" value="METALLOENDOPEPTIDASE OMA1, MITOCHONDRIAL"/>
    <property type="match status" value="1"/>
</dbReference>
<protein>
    <submittedName>
        <fullName evidence="11">Beta-barrel assembly-enhancing protease</fullName>
    </submittedName>
</protein>
<dbReference type="Gene3D" id="3.30.2010.10">
    <property type="entry name" value="Metalloproteases ('zincins'), catalytic domain"/>
    <property type="match status" value="1"/>
</dbReference>
<comment type="caution">
    <text evidence="11">The sequence shown here is derived from an EMBL/GenBank/DDBJ whole genome shotgun (WGS) entry which is preliminary data.</text>
</comment>
<keyword evidence="5 6" id="KW-0482">Metalloprotease</keyword>
<proteinExistence type="inferred from homology"/>
<sequence length="375" mass="39012">MTVPAETVTATGTLFDGRSARPNPVTLRLGERLEITGAGLREDWNPFDIRAGETEPPTMRIGLAGNPVRVEFTDRALAEALVARCPDLRLDDEARGGVLRLVLWSIAAGVSVLLVAIYGVPVAAGILAPLVPQPVESRFGLAVDGQVVSLLGDPPLCAEPAAKAVLDRLVARMTKGAGLPGDPVVSVRRHKVANALTLPGARVIVLSDILAKAETPDEFGGILAHEFGHVAARDPTRAVITAGGVSFLLSLVLGDLTGSTVIVGVGQAAISAGYSRDAERAADAYGVAMLIRAGGDGAALASILERIDAEADAEGSLTGFLHSHPYTKERAAKIRSLAGGTRPDKPLLSKEDWQTLRGICPAEPRTPAKPATTPL</sequence>
<dbReference type="CDD" id="cd07332">
    <property type="entry name" value="M48C_Oma1_like"/>
    <property type="match status" value="1"/>
</dbReference>
<keyword evidence="3 6" id="KW-0378">Hydrolase</keyword>
<dbReference type="InterPro" id="IPR051156">
    <property type="entry name" value="Mito/Outer_Membr_Metalloprot"/>
</dbReference>
<evidence type="ECO:0000256" key="8">
    <source>
        <dbReference type="SAM" id="Phobius"/>
    </source>
</evidence>
<evidence type="ECO:0000256" key="6">
    <source>
        <dbReference type="RuleBase" id="RU003983"/>
    </source>
</evidence>
<evidence type="ECO:0000256" key="1">
    <source>
        <dbReference type="ARBA" id="ARBA00022670"/>
    </source>
</evidence>
<keyword evidence="4 6" id="KW-0862">Zinc</keyword>
<dbReference type="PANTHER" id="PTHR22726">
    <property type="entry name" value="METALLOENDOPEPTIDASE OMA1"/>
    <property type="match status" value="1"/>
</dbReference>